<feature type="transmembrane region" description="Helical" evidence="1">
    <location>
        <begin position="327"/>
        <end position="352"/>
    </location>
</feature>
<protein>
    <submittedName>
        <fullName evidence="2">Uncharacterized protein</fullName>
    </submittedName>
</protein>
<gene>
    <name evidence="2" type="ORF">AALM99_02715</name>
</gene>
<reference evidence="2 3" key="1">
    <citation type="submission" date="2024-03" db="EMBL/GenBank/DDBJ databases">
        <title>Mouse gut bacterial collection (mGBC) of GemPharmatech.</title>
        <authorList>
            <person name="He Y."/>
            <person name="Dong L."/>
            <person name="Wu D."/>
            <person name="Gao X."/>
            <person name="Lin Z."/>
        </authorList>
    </citation>
    <scope>NUCLEOTIDE SEQUENCE [LARGE SCALE GENOMIC DNA]</scope>
    <source>
        <strain evidence="2 3">20-218</strain>
    </source>
</reference>
<keyword evidence="1" id="KW-1133">Transmembrane helix</keyword>
<dbReference type="RefSeq" id="WP_369917790.1">
    <property type="nucleotide sequence ID" value="NZ_JBCLSQ010000005.1"/>
</dbReference>
<sequence>MATIYCCIACWDEGQWQIKFCHCLFFGGLMIRLLMLRDFRSLCNRLNNNIRDIFSYLPESICLKLSFLIGFVRSVLLYLIPLLSVLYTIFEKSVYLEFLLFLNCYGSSFILNNRLNIQGGLGYPERLLKMSSNKSFFYFFKRGNILLVYNFLAFIFVEALLLLINKDIFHFFAILAVLFIGKNVIETRHLFFNLINGLAIILLAIHVKDSLSMIIWGILNNDTDKLLKILLGIDVARLFKEMFLGIVALSVILDLFSIKSFKRRKETVAVATNKLLAEWSIKTRGLSNYFIAPPYSKVFNDVFLIPVIVIVFVFSILNYPFKEEIQLLIFEITFYFYLSYLVEKLWYFLCLFANKKEKNIFLMSFKNFFFKLLEKIFTLFLISFPMLILFLILISERTLFLLSVPISLVLSLIQESTILIDYQSLAIDKTMSVKAAYNPFIYLALLVLIGLTQIVNKVDDLDISEMFFIKVYIAIFILSTSYLFGKAIVQLRGEKRI</sequence>
<feature type="transmembrane region" description="Helical" evidence="1">
    <location>
        <begin position="302"/>
        <end position="321"/>
    </location>
</feature>
<evidence type="ECO:0000313" key="2">
    <source>
        <dbReference type="EMBL" id="MEY8537361.1"/>
    </source>
</evidence>
<feature type="transmembrane region" description="Helical" evidence="1">
    <location>
        <begin position="136"/>
        <end position="162"/>
    </location>
</feature>
<feature type="transmembrane region" description="Helical" evidence="1">
    <location>
        <begin position="65"/>
        <end position="89"/>
    </location>
</feature>
<feature type="transmembrane region" description="Helical" evidence="1">
    <location>
        <begin position="238"/>
        <end position="256"/>
    </location>
</feature>
<keyword evidence="1" id="KW-0472">Membrane</keyword>
<feature type="transmembrane region" description="Helical" evidence="1">
    <location>
        <begin position="435"/>
        <end position="455"/>
    </location>
</feature>
<feature type="transmembrane region" description="Helical" evidence="1">
    <location>
        <begin position="95"/>
        <end position="115"/>
    </location>
</feature>
<dbReference type="Proteomes" id="UP001565242">
    <property type="component" value="Unassembled WGS sequence"/>
</dbReference>
<accession>A0ABV4D6I0</accession>
<proteinExistence type="predicted"/>
<name>A0ABV4D6I0_9LACT</name>
<feature type="transmembrane region" description="Helical" evidence="1">
    <location>
        <begin position="467"/>
        <end position="489"/>
    </location>
</feature>
<organism evidence="2 3">
    <name type="scientific">Lactococcus muris</name>
    <dbReference type="NCBI Taxonomy" id="2941330"/>
    <lineage>
        <taxon>Bacteria</taxon>
        <taxon>Bacillati</taxon>
        <taxon>Bacillota</taxon>
        <taxon>Bacilli</taxon>
        <taxon>Lactobacillales</taxon>
        <taxon>Streptococcaceae</taxon>
        <taxon>Lactococcus</taxon>
    </lineage>
</organism>
<evidence type="ECO:0000256" key="1">
    <source>
        <dbReference type="SAM" id="Phobius"/>
    </source>
</evidence>
<comment type="caution">
    <text evidence="2">The sequence shown here is derived from an EMBL/GenBank/DDBJ whole genome shotgun (WGS) entry which is preliminary data.</text>
</comment>
<evidence type="ECO:0000313" key="3">
    <source>
        <dbReference type="Proteomes" id="UP001565242"/>
    </source>
</evidence>
<dbReference type="EMBL" id="JBCLSQ010000005">
    <property type="protein sequence ID" value="MEY8537361.1"/>
    <property type="molecule type" value="Genomic_DNA"/>
</dbReference>
<keyword evidence="1" id="KW-0812">Transmembrane</keyword>
<feature type="transmembrane region" description="Helical" evidence="1">
    <location>
        <begin position="168"/>
        <end position="185"/>
    </location>
</feature>
<keyword evidence="3" id="KW-1185">Reference proteome</keyword>
<feature type="transmembrane region" description="Helical" evidence="1">
    <location>
        <begin position="400"/>
        <end position="423"/>
    </location>
</feature>
<feature type="transmembrane region" description="Helical" evidence="1">
    <location>
        <begin position="372"/>
        <end position="394"/>
    </location>
</feature>